<keyword evidence="3 20" id="KW-0812">Transmembrane</keyword>
<evidence type="ECO:0000256" key="4">
    <source>
        <dbReference type="ARBA" id="ARBA00022729"/>
    </source>
</evidence>
<comment type="function">
    <text evidence="19">Forms serotonin (5-hydroxytryptamine/5-HT3)-activated cation-selective channel complexes, which when activated cause fast, depolarizing responses in neurons.</text>
</comment>
<evidence type="ECO:0000256" key="19">
    <source>
        <dbReference type="ARBA" id="ARBA00037540"/>
    </source>
</evidence>
<dbReference type="Proteomes" id="UP000472276">
    <property type="component" value="Unassembled WGS sequence"/>
</dbReference>
<dbReference type="InterPro" id="IPR006201">
    <property type="entry name" value="Neur_channel"/>
</dbReference>
<feature type="transmembrane region" description="Helical" evidence="20">
    <location>
        <begin position="241"/>
        <end position="259"/>
    </location>
</feature>
<feature type="transmembrane region" description="Helical" evidence="20">
    <location>
        <begin position="177"/>
        <end position="194"/>
    </location>
</feature>
<dbReference type="PRINTS" id="PR00252">
    <property type="entry name" value="NRIONCHANNEL"/>
</dbReference>
<keyword evidence="9" id="KW-1015">Disulfide bond</keyword>
<evidence type="ECO:0000256" key="10">
    <source>
        <dbReference type="ARBA" id="ARBA00023170"/>
    </source>
</evidence>
<keyword evidence="14 20" id="KW-0407">Ion channel</keyword>
<dbReference type="CDD" id="cd19063">
    <property type="entry name" value="LGIC_TM_5-HT3"/>
    <property type="match status" value="1"/>
</dbReference>
<dbReference type="AlphaFoldDB" id="A0A668VPE7"/>
<comment type="catalytic activity">
    <reaction evidence="18">
        <text>Ca(2+)(in) = Ca(2+)(out)</text>
        <dbReference type="Rhea" id="RHEA:29671"/>
        <dbReference type="ChEBI" id="CHEBI:29108"/>
    </reaction>
</comment>
<evidence type="ECO:0000256" key="20">
    <source>
        <dbReference type="RuleBase" id="RU000687"/>
    </source>
</evidence>
<evidence type="ECO:0000256" key="12">
    <source>
        <dbReference type="ARBA" id="ARBA00023257"/>
    </source>
</evidence>
<dbReference type="FunFam" id="1.20.58.390:FF:000080">
    <property type="entry name" value="5-hydroxytryptamine (serotonin) receptor 3C, ionotropic"/>
    <property type="match status" value="1"/>
</dbReference>
<evidence type="ECO:0000256" key="17">
    <source>
        <dbReference type="ARBA" id="ARBA00036239"/>
    </source>
</evidence>
<accession>A0A668VPE7</accession>
<keyword evidence="5 20" id="KW-1133">Transmembrane helix</keyword>
<keyword evidence="13" id="KW-1071">Ligand-gated ion channel</keyword>
<dbReference type="PROSITE" id="PS00236">
    <property type="entry name" value="NEUROTR_ION_CHANNEL"/>
    <property type="match status" value="1"/>
</dbReference>
<keyword evidence="10" id="KW-0675">Receptor</keyword>
<dbReference type="InterPro" id="IPR006202">
    <property type="entry name" value="Neur_chan_lig-bd"/>
</dbReference>
<feature type="domain" description="Neurotransmitter-gated ion-channel transmembrane" evidence="22">
    <location>
        <begin position="149"/>
        <end position="351"/>
    </location>
</feature>
<dbReference type="Pfam" id="PF02931">
    <property type="entry name" value="Neur_chan_LBD"/>
    <property type="match status" value="1"/>
</dbReference>
<dbReference type="Ensembl" id="ENSOABT00000055070.2">
    <property type="protein sequence ID" value="ENSOABP00000053710.2"/>
    <property type="gene ID" value="ENSOABG00000023731.2"/>
</dbReference>
<organism evidence="23 24">
    <name type="scientific">Oreochromis aureus</name>
    <name type="common">Israeli tilapia</name>
    <name type="synonym">Chromis aureus</name>
    <dbReference type="NCBI Taxonomy" id="47969"/>
    <lineage>
        <taxon>Eukaryota</taxon>
        <taxon>Metazoa</taxon>
        <taxon>Chordata</taxon>
        <taxon>Craniata</taxon>
        <taxon>Vertebrata</taxon>
        <taxon>Euteleostomi</taxon>
        <taxon>Actinopterygii</taxon>
        <taxon>Neopterygii</taxon>
        <taxon>Teleostei</taxon>
        <taxon>Neoteleostei</taxon>
        <taxon>Acanthomorphata</taxon>
        <taxon>Ovalentaria</taxon>
        <taxon>Cichlomorphae</taxon>
        <taxon>Cichliformes</taxon>
        <taxon>Cichlidae</taxon>
        <taxon>African cichlids</taxon>
        <taxon>Pseudocrenilabrinae</taxon>
        <taxon>Oreochromini</taxon>
        <taxon>Oreochromis</taxon>
    </lineage>
</organism>
<evidence type="ECO:0000256" key="15">
    <source>
        <dbReference type="ARBA" id="ARBA00034104"/>
    </source>
</evidence>
<dbReference type="PANTHER" id="PTHR18945">
    <property type="entry name" value="NEUROTRANSMITTER GATED ION CHANNEL"/>
    <property type="match status" value="1"/>
</dbReference>
<keyword evidence="12" id="KW-0628">Postsynaptic cell membrane</keyword>
<dbReference type="PRINTS" id="PR01708">
    <property type="entry name" value="5HT3RECEPTOR"/>
</dbReference>
<keyword evidence="11" id="KW-0325">Glycoprotein</keyword>
<keyword evidence="6" id="KW-0770">Synapse</keyword>
<evidence type="ECO:0000256" key="13">
    <source>
        <dbReference type="ARBA" id="ARBA00023286"/>
    </source>
</evidence>
<feature type="transmembrane region" description="Helical" evidence="20">
    <location>
        <begin position="333"/>
        <end position="356"/>
    </location>
</feature>
<reference evidence="23" key="2">
    <citation type="submission" date="2025-09" db="UniProtKB">
        <authorList>
            <consortium name="Ensembl"/>
        </authorList>
    </citation>
    <scope>IDENTIFICATION</scope>
</reference>
<evidence type="ECO:0000256" key="8">
    <source>
        <dbReference type="ARBA" id="ARBA00023136"/>
    </source>
</evidence>
<keyword evidence="2" id="KW-1003">Cell membrane</keyword>
<dbReference type="InterPro" id="IPR006029">
    <property type="entry name" value="Neurotrans-gated_channel_TM"/>
</dbReference>
<keyword evidence="24" id="KW-1185">Reference proteome</keyword>
<evidence type="ECO:0000256" key="5">
    <source>
        <dbReference type="ARBA" id="ARBA00022989"/>
    </source>
</evidence>
<dbReference type="InterPro" id="IPR049944">
    <property type="entry name" value="LGIC_TM_5-HT3"/>
</dbReference>
<comment type="catalytic activity">
    <reaction evidence="16">
        <text>K(+)(in) = K(+)(out)</text>
        <dbReference type="Rhea" id="RHEA:29463"/>
        <dbReference type="ChEBI" id="CHEBI:29103"/>
    </reaction>
</comment>
<evidence type="ECO:0000313" key="24">
    <source>
        <dbReference type="Proteomes" id="UP000472276"/>
    </source>
</evidence>
<dbReference type="GO" id="GO:0005230">
    <property type="term" value="F:extracellular ligand-gated monoatomic ion channel activity"/>
    <property type="evidence" value="ECO:0007669"/>
    <property type="project" value="InterPro"/>
</dbReference>
<evidence type="ECO:0000256" key="3">
    <source>
        <dbReference type="ARBA" id="ARBA00022692"/>
    </source>
</evidence>
<evidence type="ECO:0000256" key="7">
    <source>
        <dbReference type="ARBA" id="ARBA00023065"/>
    </source>
</evidence>
<gene>
    <name evidence="23" type="primary">LOC116335565</name>
</gene>
<sequence>MNEFVSWDPVQCGTDVMSLPSSQFWIPDIVINEFMEENKAPPVPYLYLYSNGLVNRALPVRVVSSCNLDIYTFPFDIQNCTFTFNSYLHYASDIKIFLGRSAELITQISKSVMATMGEWELLEITAYKFSLIVQIRLRRRPTMYVVNLLLPSCFLITVDLFSFLLPPQSVDRSAFKMTLILGYTVFLLIMNDLLPVTGNTIPLINVFFSLCLALMVASLLETILITNLLCGSADFSPVPHWMRVLVLQFLGVIVCMPRMNKKPRVSGMTAVATIETYVGPHEPKGQSAEDLAVYELKKLGKDLQAIRLKVDQELKDSQSSEDWMQVGFIIDRLLFGLYILFISVSFITIIIIWVNLYNK</sequence>
<evidence type="ECO:0000256" key="9">
    <source>
        <dbReference type="ARBA" id="ARBA00023157"/>
    </source>
</evidence>
<feature type="transmembrane region" description="Helical" evidence="20">
    <location>
        <begin position="206"/>
        <end position="229"/>
    </location>
</feature>
<evidence type="ECO:0000259" key="22">
    <source>
        <dbReference type="Pfam" id="PF02932"/>
    </source>
</evidence>
<protein>
    <recommendedName>
        <fullName evidence="25">5-hydroxytryptamine (serotonin) receptor 3A</fullName>
    </recommendedName>
</protein>
<dbReference type="InterPro" id="IPR036719">
    <property type="entry name" value="Neuro-gated_channel_TM_sf"/>
</dbReference>
<dbReference type="GO" id="GO:0045211">
    <property type="term" value="C:postsynaptic membrane"/>
    <property type="evidence" value="ECO:0007669"/>
    <property type="project" value="UniProtKB-SubCell"/>
</dbReference>
<dbReference type="InterPro" id="IPR018000">
    <property type="entry name" value="Neurotransmitter_ion_chnl_CS"/>
</dbReference>
<dbReference type="GO" id="GO:0004888">
    <property type="term" value="F:transmembrane signaling receptor activity"/>
    <property type="evidence" value="ECO:0007669"/>
    <property type="project" value="InterPro"/>
</dbReference>
<dbReference type="InterPro" id="IPR036734">
    <property type="entry name" value="Neur_chan_lig-bd_sf"/>
</dbReference>
<name>A0A668VPE7_OREAU</name>
<evidence type="ECO:0000256" key="16">
    <source>
        <dbReference type="ARBA" id="ARBA00034430"/>
    </source>
</evidence>
<evidence type="ECO:0000259" key="21">
    <source>
        <dbReference type="Pfam" id="PF02931"/>
    </source>
</evidence>
<dbReference type="FunFam" id="2.70.170.10:FF:000017">
    <property type="entry name" value="5-hydroxytryptamine receptor 3A"/>
    <property type="match status" value="1"/>
</dbReference>
<evidence type="ECO:0000313" key="23">
    <source>
        <dbReference type="Ensembl" id="ENSOABP00000053710.2"/>
    </source>
</evidence>
<evidence type="ECO:0000256" key="6">
    <source>
        <dbReference type="ARBA" id="ARBA00023018"/>
    </source>
</evidence>
<evidence type="ECO:0000256" key="1">
    <source>
        <dbReference type="ARBA" id="ARBA00022448"/>
    </source>
</evidence>
<dbReference type="InterPro" id="IPR008132">
    <property type="entry name" value="5HT3_rcpt"/>
</dbReference>
<dbReference type="SUPFAM" id="SSF90112">
    <property type="entry name" value="Neurotransmitter-gated ion-channel transmembrane pore"/>
    <property type="match status" value="1"/>
</dbReference>
<feature type="transmembrane region" description="Helical" evidence="20">
    <location>
        <begin position="144"/>
        <end position="165"/>
    </location>
</feature>
<evidence type="ECO:0000256" key="14">
    <source>
        <dbReference type="ARBA" id="ARBA00023303"/>
    </source>
</evidence>
<feature type="domain" description="Neurotransmitter-gated ion-channel ligand-binding" evidence="21">
    <location>
        <begin position="3"/>
        <end position="128"/>
    </location>
</feature>
<comment type="similarity">
    <text evidence="20">Belongs to the ligand-gated ion channel (TC 1.A.9) family.</text>
</comment>
<proteinExistence type="inferred from homology"/>
<comment type="subcellular location">
    <subcellularLocation>
        <location evidence="15">Postsynaptic cell membrane</location>
        <topology evidence="15">Multi-pass membrane protein</topology>
    </subcellularLocation>
</comment>
<keyword evidence="4" id="KW-0732">Signal</keyword>
<dbReference type="OMA" id="PEGESCH"/>
<keyword evidence="1 20" id="KW-0813">Transport</keyword>
<comment type="catalytic activity">
    <reaction evidence="17">
        <text>Na(+)(in) = Na(+)(out)</text>
        <dbReference type="Rhea" id="RHEA:34963"/>
        <dbReference type="ChEBI" id="CHEBI:29101"/>
    </reaction>
</comment>
<evidence type="ECO:0000256" key="18">
    <source>
        <dbReference type="ARBA" id="ARBA00036634"/>
    </source>
</evidence>
<evidence type="ECO:0000256" key="11">
    <source>
        <dbReference type="ARBA" id="ARBA00023180"/>
    </source>
</evidence>
<dbReference type="Gene3D" id="1.20.58.390">
    <property type="entry name" value="Neurotransmitter-gated ion-channel transmembrane domain"/>
    <property type="match status" value="2"/>
</dbReference>
<dbReference type="SUPFAM" id="SSF63712">
    <property type="entry name" value="Nicotinic receptor ligand binding domain-like"/>
    <property type="match status" value="1"/>
</dbReference>
<dbReference type="InterPro" id="IPR038050">
    <property type="entry name" value="Neuro_actylchol_rec"/>
</dbReference>
<keyword evidence="7 20" id="KW-0406">Ion transport</keyword>
<evidence type="ECO:0000256" key="2">
    <source>
        <dbReference type="ARBA" id="ARBA00022475"/>
    </source>
</evidence>
<reference evidence="23" key="1">
    <citation type="submission" date="2025-08" db="UniProtKB">
        <authorList>
            <consortium name="Ensembl"/>
        </authorList>
    </citation>
    <scope>IDENTIFICATION</scope>
</reference>
<keyword evidence="8 20" id="KW-0472">Membrane</keyword>
<evidence type="ECO:0008006" key="25">
    <source>
        <dbReference type="Google" id="ProtNLM"/>
    </source>
</evidence>
<dbReference type="Pfam" id="PF02932">
    <property type="entry name" value="Neur_chan_memb"/>
    <property type="match status" value="1"/>
</dbReference>
<dbReference type="Gene3D" id="2.70.170.10">
    <property type="entry name" value="Neurotransmitter-gated ion-channel ligand-binding domain"/>
    <property type="match status" value="1"/>
</dbReference>